<comment type="caution">
    <text evidence="3">The sequence shown here is derived from an EMBL/GenBank/DDBJ whole genome shotgun (WGS) entry which is preliminary data.</text>
</comment>
<dbReference type="Proteomes" id="UP000244906">
    <property type="component" value="Unassembled WGS sequence"/>
</dbReference>
<organism evidence="3 4">
    <name type="scientific">Pelagibaculum spongiae</name>
    <dbReference type="NCBI Taxonomy" id="2080658"/>
    <lineage>
        <taxon>Bacteria</taxon>
        <taxon>Pseudomonadati</taxon>
        <taxon>Pseudomonadota</taxon>
        <taxon>Gammaproteobacteria</taxon>
        <taxon>Oceanospirillales</taxon>
        <taxon>Pelagibaculum</taxon>
    </lineage>
</organism>
<name>A0A2V1GRI4_9GAMM</name>
<gene>
    <name evidence="1" type="primary">cmoM</name>
    <name evidence="3" type="ORF">DC094_14785</name>
</gene>
<dbReference type="SUPFAM" id="SSF53335">
    <property type="entry name" value="S-adenosyl-L-methionine-dependent methyltransferases"/>
    <property type="match status" value="1"/>
</dbReference>
<dbReference type="EMBL" id="QDDL01000006">
    <property type="protein sequence ID" value="PVZ67698.1"/>
    <property type="molecule type" value="Genomic_DNA"/>
</dbReference>
<keyword evidence="4" id="KW-1185">Reference proteome</keyword>
<keyword evidence="1" id="KW-0808">Transferase</keyword>
<evidence type="ECO:0000313" key="4">
    <source>
        <dbReference type="Proteomes" id="UP000244906"/>
    </source>
</evidence>
<accession>A0A2V1GRI4</accession>
<dbReference type="GO" id="GO:0032259">
    <property type="term" value="P:methylation"/>
    <property type="evidence" value="ECO:0007669"/>
    <property type="project" value="UniProtKB-KW"/>
</dbReference>
<feature type="binding site" evidence="1">
    <location>
        <position position="32"/>
    </location>
    <ligand>
        <name>S-adenosyl-L-methionine</name>
        <dbReference type="ChEBI" id="CHEBI:59789"/>
    </ligand>
</feature>
<comment type="function">
    <text evidence="1">Catalyzes the methylation of 5-carboxymethoxyuridine (cmo5U) to form 5-methoxycarbonylmethoxyuridine (mcmo5U) at position 34 in tRNAs.</text>
</comment>
<feature type="binding site" evidence="1">
    <location>
        <position position="126"/>
    </location>
    <ligand>
        <name>S-adenosyl-L-methionine</name>
        <dbReference type="ChEBI" id="CHEBI:59789"/>
    </ligand>
</feature>
<feature type="binding site" evidence="1">
    <location>
        <position position="79"/>
    </location>
    <ligand>
        <name>S-adenosyl-L-methionine</name>
        <dbReference type="ChEBI" id="CHEBI:59789"/>
    </ligand>
</feature>
<sequence>MVRQKPQTDKNFDSLAKRFQKNIYTSRKGQLRLETLWRDINQQIPELNQQPLNILDAGGGQGQFSLMLAAQGHKITLCDYSEAMLELAHQNFRDAGLESQITLLHSPIQELPHWLAGEQFDGILCHAVTEWLADPQETLSVLPEMIRSGGWLSLMAYNLDALIFFNIVRGNLDRVLAQQFRGTGKTLTPTNPQKPDTVLSWINQWGLTLKSQTGIRCFGDWLQGDWKESETELEKLQQIEQMYSQLEPFKNLARYIHFFASKP</sequence>
<dbReference type="GO" id="GO:0097697">
    <property type="term" value="F:tRNA (5-carboxymethoxyuridine(34)-5-O)-methyltransferase activity"/>
    <property type="evidence" value="ECO:0007669"/>
    <property type="project" value="UniProtKB-UniRule"/>
</dbReference>
<comment type="catalytic activity">
    <reaction evidence="1">
        <text>5-carboxymethoxyuridine(34) in tRNA + S-adenosyl-L-methionine = 5-methoxycarbonylmethoxyuridine(34) in tRNA + S-adenosyl-L-homocysteine</text>
        <dbReference type="Rhea" id="RHEA:54080"/>
        <dbReference type="Rhea" id="RHEA-COMP:13383"/>
        <dbReference type="Rhea" id="RHEA-COMP:13781"/>
        <dbReference type="ChEBI" id="CHEBI:57856"/>
        <dbReference type="ChEBI" id="CHEBI:59789"/>
        <dbReference type="ChEBI" id="CHEBI:136879"/>
        <dbReference type="ChEBI" id="CHEBI:138053"/>
    </reaction>
</comment>
<evidence type="ECO:0000313" key="3">
    <source>
        <dbReference type="EMBL" id="PVZ67698.1"/>
    </source>
</evidence>
<dbReference type="AlphaFoldDB" id="A0A2V1GRI4"/>
<dbReference type="PANTHER" id="PTHR43861">
    <property type="entry name" value="TRANS-ACONITATE 2-METHYLTRANSFERASE-RELATED"/>
    <property type="match status" value="1"/>
</dbReference>
<keyword evidence="1" id="KW-0819">tRNA processing</keyword>
<dbReference type="HAMAP" id="MF_02057">
    <property type="entry name" value="tRNA_methyltr_CmoM"/>
    <property type="match status" value="1"/>
</dbReference>
<keyword evidence="1" id="KW-0949">S-adenosyl-L-methionine</keyword>
<dbReference type="InterPro" id="IPR029063">
    <property type="entry name" value="SAM-dependent_MTases_sf"/>
</dbReference>
<dbReference type="EC" id="2.1.1.-" evidence="1"/>
<dbReference type="InterPro" id="IPR013216">
    <property type="entry name" value="Methyltransf_11"/>
</dbReference>
<dbReference type="GO" id="GO:0008757">
    <property type="term" value="F:S-adenosylmethionine-dependent methyltransferase activity"/>
    <property type="evidence" value="ECO:0007669"/>
    <property type="project" value="InterPro"/>
</dbReference>
<feature type="binding site" evidence="1">
    <location>
        <begin position="58"/>
        <end position="59"/>
    </location>
    <ligand>
        <name>S-adenosyl-L-methionine</name>
        <dbReference type="ChEBI" id="CHEBI:59789"/>
    </ligand>
</feature>
<dbReference type="Gene3D" id="3.40.50.150">
    <property type="entry name" value="Vaccinia Virus protein VP39"/>
    <property type="match status" value="1"/>
</dbReference>
<comment type="caution">
    <text evidence="1">Lacks conserved residue(s) required for the propagation of feature annotation.</text>
</comment>
<evidence type="ECO:0000256" key="1">
    <source>
        <dbReference type="HAMAP-Rule" id="MF_02057"/>
    </source>
</evidence>
<dbReference type="GO" id="GO:0006400">
    <property type="term" value="P:tRNA modification"/>
    <property type="evidence" value="ECO:0007669"/>
    <property type="project" value="UniProtKB-UniRule"/>
</dbReference>
<proteinExistence type="inferred from homology"/>
<protein>
    <recommendedName>
        <fullName evidence="1">tRNA 5-carboxymethoxyuridine methyltransferase</fullName>
        <ecNumber evidence="1">2.1.1.-</ecNumber>
    </recommendedName>
    <alternativeName>
        <fullName evidence="1">cmo5U methyltransferase</fullName>
    </alternativeName>
</protein>
<evidence type="ECO:0000259" key="2">
    <source>
        <dbReference type="Pfam" id="PF08241"/>
    </source>
</evidence>
<feature type="domain" description="Methyltransferase type 11" evidence="2">
    <location>
        <begin position="55"/>
        <end position="153"/>
    </location>
</feature>
<reference evidence="3 4" key="1">
    <citation type="submission" date="2018-04" db="EMBL/GenBank/DDBJ databases">
        <title>Thalassorhabdus spongiae gen. nov., sp. nov., isolated from a marine sponge in South-West Iceland.</title>
        <authorList>
            <person name="Knobloch S."/>
            <person name="Daussin A."/>
            <person name="Johannsson R."/>
            <person name="Marteinsson V.T."/>
        </authorList>
    </citation>
    <scope>NUCLEOTIDE SEQUENCE [LARGE SCALE GENOMIC DNA]</scope>
    <source>
        <strain evidence="3 4">Hp12</strain>
    </source>
</reference>
<comment type="similarity">
    <text evidence="1">Belongs to the class I-like SAM-binding methyltransferase superfamily. CmoM family.</text>
</comment>
<keyword evidence="1" id="KW-0489">Methyltransferase</keyword>
<dbReference type="Pfam" id="PF08241">
    <property type="entry name" value="Methyltransf_11"/>
    <property type="match status" value="1"/>
</dbReference>
<dbReference type="InterPro" id="IPR033664">
    <property type="entry name" value="Cmo5U_methylTrfase"/>
</dbReference>
<dbReference type="CDD" id="cd02440">
    <property type="entry name" value="AdoMet_MTases"/>
    <property type="match status" value="1"/>
</dbReference>